<feature type="compositionally biased region" description="Pro residues" evidence="1">
    <location>
        <begin position="28"/>
        <end position="44"/>
    </location>
</feature>
<feature type="region of interest" description="Disordered" evidence="1">
    <location>
        <begin position="78"/>
        <end position="117"/>
    </location>
</feature>
<reference evidence="2" key="2">
    <citation type="journal article" date="2024" name="Plant">
        <title>Genomic evolution and insights into agronomic trait innovations of Sesamum species.</title>
        <authorList>
            <person name="Miao H."/>
            <person name="Wang L."/>
            <person name="Qu L."/>
            <person name="Liu H."/>
            <person name="Sun Y."/>
            <person name="Le M."/>
            <person name="Wang Q."/>
            <person name="Wei S."/>
            <person name="Zheng Y."/>
            <person name="Lin W."/>
            <person name="Duan Y."/>
            <person name="Cao H."/>
            <person name="Xiong S."/>
            <person name="Wang X."/>
            <person name="Wei L."/>
            <person name="Li C."/>
            <person name="Ma Q."/>
            <person name="Ju M."/>
            <person name="Zhao R."/>
            <person name="Li G."/>
            <person name="Mu C."/>
            <person name="Tian Q."/>
            <person name="Mei H."/>
            <person name="Zhang T."/>
            <person name="Gao T."/>
            <person name="Zhang H."/>
        </authorList>
    </citation>
    <scope>NUCLEOTIDE SEQUENCE</scope>
    <source>
        <strain evidence="2">G01</strain>
    </source>
</reference>
<proteinExistence type="predicted"/>
<gene>
    <name evidence="2" type="ORF">Sangu_2844000</name>
</gene>
<dbReference type="EMBL" id="JACGWK010001675">
    <property type="protein sequence ID" value="KAL0284122.1"/>
    <property type="molecule type" value="Genomic_DNA"/>
</dbReference>
<protein>
    <submittedName>
        <fullName evidence="2">Uncharacterized protein</fullName>
    </submittedName>
</protein>
<accession>A0AAW2IQN9</accession>
<organism evidence="2">
    <name type="scientific">Sesamum angustifolium</name>
    <dbReference type="NCBI Taxonomy" id="2727405"/>
    <lineage>
        <taxon>Eukaryota</taxon>
        <taxon>Viridiplantae</taxon>
        <taxon>Streptophyta</taxon>
        <taxon>Embryophyta</taxon>
        <taxon>Tracheophyta</taxon>
        <taxon>Spermatophyta</taxon>
        <taxon>Magnoliopsida</taxon>
        <taxon>eudicotyledons</taxon>
        <taxon>Gunneridae</taxon>
        <taxon>Pentapetalae</taxon>
        <taxon>asterids</taxon>
        <taxon>lamiids</taxon>
        <taxon>Lamiales</taxon>
        <taxon>Pedaliaceae</taxon>
        <taxon>Sesamum</taxon>
    </lineage>
</organism>
<sequence>MRDTSPSLRNNSIYVDILKEEGERVSPAPAPPIAGVPSPPPPPGCKLSKIYPPQWLERLERLQKCLQDVQYQITGVLSKESRVSPSAKQSWKTNSPSTGRSPTCNKTTDPTGAPLLL</sequence>
<dbReference type="AlphaFoldDB" id="A0AAW2IQN9"/>
<comment type="caution">
    <text evidence="2">The sequence shown here is derived from an EMBL/GenBank/DDBJ whole genome shotgun (WGS) entry which is preliminary data.</text>
</comment>
<feature type="compositionally biased region" description="Polar residues" evidence="1">
    <location>
        <begin position="83"/>
        <end position="110"/>
    </location>
</feature>
<name>A0AAW2IQN9_9LAMI</name>
<feature type="region of interest" description="Disordered" evidence="1">
    <location>
        <begin position="24"/>
        <end position="45"/>
    </location>
</feature>
<evidence type="ECO:0000256" key="1">
    <source>
        <dbReference type="SAM" id="MobiDB-lite"/>
    </source>
</evidence>
<reference evidence="2" key="1">
    <citation type="submission" date="2020-06" db="EMBL/GenBank/DDBJ databases">
        <authorList>
            <person name="Li T."/>
            <person name="Hu X."/>
            <person name="Zhang T."/>
            <person name="Song X."/>
            <person name="Zhang H."/>
            <person name="Dai N."/>
            <person name="Sheng W."/>
            <person name="Hou X."/>
            <person name="Wei L."/>
        </authorList>
    </citation>
    <scope>NUCLEOTIDE SEQUENCE</scope>
    <source>
        <strain evidence="2">G01</strain>
        <tissue evidence="2">Leaf</tissue>
    </source>
</reference>
<evidence type="ECO:0000313" key="2">
    <source>
        <dbReference type="EMBL" id="KAL0284122.1"/>
    </source>
</evidence>